<sequence>MTVTIAPPSSKQLFSEFWWLYPKYKNKTTLIADGSIRTGKTMWMSLGFVQWGTHEFDGQNFIMAGKTIASLRRNVIVPLINRLVRLGYRVKDKQSDNCLTITFGNHTNYFYLFGGKDESRQDLVQGITAAGCYFDEVALMPESFVNQATGRALTVPNHKYWFNCNPAGPMHYFKLHWIDDLKDKDAVRVTFNMYDNPILTNKEIEDAKNMYSGVFFDRYILGKWSSSDGVIYPDFSKDKNMIDPADIPTDLDYFCGVDWGYSHYGSIVLCGYSENTKKVYMLNEYTHQYKEIDYWVDVALKIQDKYGDIPFYCDSARPEHVARFQEEGLNAINADKSVLIGIEKLAGLIKSRRLLVAKDEAKTTTDTDEDSSETFLHEIFEYVWQKVKDAPVKEHDHVLDALRYAIFEYFKERESAVETYNI</sequence>
<dbReference type="Gene3D" id="3.40.50.300">
    <property type="entry name" value="P-loop containing nucleotide triphosphate hydrolases"/>
    <property type="match status" value="1"/>
</dbReference>
<dbReference type="Pfam" id="PF03237">
    <property type="entry name" value="Terminase_6N"/>
    <property type="match status" value="1"/>
</dbReference>
<dbReference type="NCBIfam" id="TIGR01547">
    <property type="entry name" value="phage_term_2"/>
    <property type="match status" value="1"/>
</dbReference>
<keyword evidence="4" id="KW-1185">Reference proteome</keyword>
<evidence type="ECO:0000313" key="3">
    <source>
        <dbReference type="EMBL" id="GAA6113940.1"/>
    </source>
</evidence>
<dbReference type="RefSeq" id="WP_353317385.1">
    <property type="nucleotide sequence ID" value="NZ_BAABVV010000024.1"/>
</dbReference>
<comment type="caution">
    <text evidence="3">The sequence shown here is derived from an EMBL/GenBank/DDBJ whole genome shotgun (WGS) entry which is preliminary data.</text>
</comment>
<protein>
    <submittedName>
        <fullName evidence="3">PBSX family phage terminase large subunit</fullName>
    </submittedName>
</protein>
<dbReference type="EMBL" id="BAABVV010000024">
    <property type="protein sequence ID" value="GAA6113940.1"/>
    <property type="molecule type" value="Genomic_DNA"/>
</dbReference>
<reference evidence="3 4" key="1">
    <citation type="submission" date="2024-03" db="EMBL/GenBank/DDBJ databases">
        <title>Inconsistent identification of Apilactobacillus kunkeei-related strains obtained by well-developed overall genome related indices.</title>
        <authorList>
            <person name="Maeno S."/>
            <person name="Endo A."/>
        </authorList>
    </citation>
    <scope>NUCLEOTIDE SEQUENCE [LARGE SCALE GENOMIC DNA]</scope>
    <source>
        <strain evidence="3 4">20H-10</strain>
    </source>
</reference>
<dbReference type="Pfam" id="PF17289">
    <property type="entry name" value="Terminase_6C"/>
    <property type="match status" value="1"/>
</dbReference>
<dbReference type="InterPro" id="IPR027417">
    <property type="entry name" value="P-loop_NTPase"/>
</dbReference>
<dbReference type="Gene3D" id="3.30.420.280">
    <property type="match status" value="1"/>
</dbReference>
<evidence type="ECO:0000259" key="2">
    <source>
        <dbReference type="Pfam" id="PF17289"/>
    </source>
</evidence>
<dbReference type="Proteomes" id="UP001438112">
    <property type="component" value="Unassembled WGS sequence"/>
</dbReference>
<evidence type="ECO:0000313" key="4">
    <source>
        <dbReference type="Proteomes" id="UP001438112"/>
    </source>
</evidence>
<name>A0ABP9ZGM3_9LACO</name>
<gene>
    <name evidence="3" type="ORF">AP20H10_03030</name>
</gene>
<proteinExistence type="predicted"/>
<keyword evidence="1" id="KW-1188">Viral release from host cell</keyword>
<evidence type="ECO:0000256" key="1">
    <source>
        <dbReference type="ARBA" id="ARBA00022612"/>
    </source>
</evidence>
<accession>A0ABP9ZGM3</accession>
<dbReference type="InterPro" id="IPR035421">
    <property type="entry name" value="Terminase_6C"/>
</dbReference>
<feature type="domain" description="Terminase large subunit gp17-like C-terminal" evidence="2">
    <location>
        <begin position="322"/>
        <end position="407"/>
    </location>
</feature>
<organism evidence="3 4">
    <name type="scientific">Apilactobacillus apinorum</name>
    <dbReference type="NCBI Taxonomy" id="1218495"/>
    <lineage>
        <taxon>Bacteria</taxon>
        <taxon>Bacillati</taxon>
        <taxon>Bacillota</taxon>
        <taxon>Bacilli</taxon>
        <taxon>Lactobacillales</taxon>
        <taxon>Lactobacillaceae</taxon>
        <taxon>Apilactobacillus</taxon>
    </lineage>
</organism>
<dbReference type="InterPro" id="IPR006437">
    <property type="entry name" value="Phage_terminase_lsu"/>
</dbReference>